<accession>A0A9W8AMP4</accession>
<dbReference type="Proteomes" id="UP001150925">
    <property type="component" value="Unassembled WGS sequence"/>
</dbReference>
<protein>
    <recommendedName>
        <fullName evidence="5">G-protein coupled receptors family 2 profile 2 domain-containing protein</fullName>
    </recommendedName>
</protein>
<evidence type="ECO:0000256" key="1">
    <source>
        <dbReference type="SAM" id="MobiDB-lite"/>
    </source>
</evidence>
<dbReference type="AlphaFoldDB" id="A0A9W8AMP4"/>
<evidence type="ECO:0008006" key="5">
    <source>
        <dbReference type="Google" id="ProtNLM"/>
    </source>
</evidence>
<proteinExistence type="predicted"/>
<sequence>MQATAHVSRDDPLQSSQVFISGLPALYVTNTLSILCSGVVIALYLFIKSINSYLVKPIPLRLAYFSSFVEIAFSILRIVLLATRHVSTAYSNAGCGAILWFYINCSLLSLFVRILLPIHLLKILFFKQYHVPFFERQYLLLAFAASTILSCLPLFSSMYGWTEMGLNCGPQPNDTLTTSSDRTSLLLWKWASYYAWMVILIMFCLFVFLTLLVQLVRDRVKLRKAFQSGPAHVVATDEANRFWFLIRKIIQRILWYPLIVILCHVGELVNALRHTLGLEFSPQGFFISQLLLSLQAVFTLVIVFFEPSLREAYREYREPKPDQMDLGAHYRHRNGSSGGQPSQSGSSNTHVGHMHGAFSSVQTLRHSDTLSPPSPQVIPWDIVIQAIEPKASEISPAFEHRHLIV</sequence>
<gene>
    <name evidence="3" type="ORF">IWQ62_005175</name>
</gene>
<feature type="transmembrane region" description="Helical" evidence="2">
    <location>
        <begin position="25"/>
        <end position="47"/>
    </location>
</feature>
<organism evidence="3 4">
    <name type="scientific">Dispira parvispora</name>
    <dbReference type="NCBI Taxonomy" id="1520584"/>
    <lineage>
        <taxon>Eukaryota</taxon>
        <taxon>Fungi</taxon>
        <taxon>Fungi incertae sedis</taxon>
        <taxon>Zoopagomycota</taxon>
        <taxon>Kickxellomycotina</taxon>
        <taxon>Dimargaritomycetes</taxon>
        <taxon>Dimargaritales</taxon>
        <taxon>Dimargaritaceae</taxon>
        <taxon>Dispira</taxon>
    </lineage>
</organism>
<comment type="caution">
    <text evidence="3">The sequence shown here is derived from an EMBL/GenBank/DDBJ whole genome shotgun (WGS) entry which is preliminary data.</text>
</comment>
<evidence type="ECO:0000313" key="4">
    <source>
        <dbReference type="Proteomes" id="UP001150925"/>
    </source>
</evidence>
<dbReference type="OrthoDB" id="5552049at2759"/>
<name>A0A9W8AMP4_9FUNG</name>
<keyword evidence="2" id="KW-0472">Membrane</keyword>
<feature type="transmembrane region" description="Helical" evidence="2">
    <location>
        <begin position="100"/>
        <end position="126"/>
    </location>
</feature>
<feature type="region of interest" description="Disordered" evidence="1">
    <location>
        <begin position="322"/>
        <end position="352"/>
    </location>
</feature>
<feature type="transmembrane region" description="Helical" evidence="2">
    <location>
        <begin position="59"/>
        <end position="80"/>
    </location>
</feature>
<feature type="transmembrane region" description="Helical" evidence="2">
    <location>
        <begin position="138"/>
        <end position="161"/>
    </location>
</feature>
<evidence type="ECO:0000313" key="3">
    <source>
        <dbReference type="EMBL" id="KAJ1957051.1"/>
    </source>
</evidence>
<evidence type="ECO:0000256" key="2">
    <source>
        <dbReference type="SAM" id="Phobius"/>
    </source>
</evidence>
<feature type="transmembrane region" description="Helical" evidence="2">
    <location>
        <begin position="193"/>
        <end position="216"/>
    </location>
</feature>
<keyword evidence="2" id="KW-1133">Transmembrane helix</keyword>
<reference evidence="3" key="1">
    <citation type="submission" date="2022-07" db="EMBL/GenBank/DDBJ databases">
        <title>Phylogenomic reconstructions and comparative analyses of Kickxellomycotina fungi.</title>
        <authorList>
            <person name="Reynolds N.K."/>
            <person name="Stajich J.E."/>
            <person name="Barry K."/>
            <person name="Grigoriev I.V."/>
            <person name="Crous P."/>
            <person name="Smith M.E."/>
        </authorList>
    </citation>
    <scope>NUCLEOTIDE SEQUENCE</scope>
    <source>
        <strain evidence="3">RSA 1196</strain>
    </source>
</reference>
<keyword evidence="4" id="KW-1185">Reference proteome</keyword>
<feature type="transmembrane region" description="Helical" evidence="2">
    <location>
        <begin position="284"/>
        <end position="305"/>
    </location>
</feature>
<dbReference type="EMBL" id="JANBPY010002014">
    <property type="protein sequence ID" value="KAJ1957051.1"/>
    <property type="molecule type" value="Genomic_DNA"/>
</dbReference>
<feature type="transmembrane region" description="Helical" evidence="2">
    <location>
        <begin position="253"/>
        <end position="272"/>
    </location>
</feature>
<keyword evidence="2" id="KW-0812">Transmembrane</keyword>